<proteinExistence type="predicted"/>
<dbReference type="RefSeq" id="WP_281779216.1">
    <property type="nucleotide sequence ID" value="NZ_AP027041.1"/>
</dbReference>
<dbReference type="GO" id="GO:0032259">
    <property type="term" value="P:methylation"/>
    <property type="evidence" value="ECO:0007669"/>
    <property type="project" value="UniProtKB-KW"/>
</dbReference>
<keyword evidence="1" id="KW-0489">Methyltransferase</keyword>
<keyword evidence="1" id="KW-0808">Transferase</keyword>
<reference evidence="1 2" key="1">
    <citation type="journal article" date="2023" name="Int. J. Syst. Evol. Microbiol.">
        <title>Physiological and genomic analyses of cobalamin (vitamin B12)-auxotrophy of Lysobacter auxotrophicus sp. nov., a methionine-auxotrophic chitinolytic bacterium isolated from chitin-treated soil.</title>
        <authorList>
            <person name="Saito A."/>
            <person name="Dohra H."/>
            <person name="Hamada M."/>
            <person name="Moriuchi R."/>
            <person name="Kotsuchibashi Y."/>
            <person name="Mori K."/>
        </authorList>
    </citation>
    <scope>NUCLEOTIDE SEQUENCE [LARGE SCALE GENOMIC DNA]</scope>
    <source>
        <strain evidence="1 2">5-21a</strain>
    </source>
</reference>
<gene>
    <name evidence="1" type="ORF">LA521A_24710</name>
</gene>
<organism evidence="1 2">
    <name type="scientific">Lysobacter auxotrophicus</name>
    <dbReference type="NCBI Taxonomy" id="2992573"/>
    <lineage>
        <taxon>Bacteria</taxon>
        <taxon>Pseudomonadati</taxon>
        <taxon>Pseudomonadota</taxon>
        <taxon>Gammaproteobacteria</taxon>
        <taxon>Lysobacterales</taxon>
        <taxon>Lysobacteraceae</taxon>
        <taxon>Lysobacter</taxon>
    </lineage>
</organism>
<dbReference type="Proteomes" id="UP001317822">
    <property type="component" value="Chromosome"/>
</dbReference>
<evidence type="ECO:0000313" key="1">
    <source>
        <dbReference type="EMBL" id="BDU17270.1"/>
    </source>
</evidence>
<keyword evidence="2" id="KW-1185">Reference proteome</keyword>
<name>A0ABM8DFD9_9GAMM</name>
<accession>A0ABM8DFD9</accession>
<dbReference type="Gene3D" id="3.40.50.150">
    <property type="entry name" value="Vaccinia Virus protein VP39"/>
    <property type="match status" value="1"/>
</dbReference>
<evidence type="ECO:0000313" key="2">
    <source>
        <dbReference type="Proteomes" id="UP001317822"/>
    </source>
</evidence>
<sequence>MSGSALGWFASEAGQGLLAVEEAAMLRVLAGCPAAPWAWLGVDGAPAPEVGGRGLLLRRFGLGFHGAVRCRLPLPVASEALGAVLLQHALDDEVPIDPLLDECARVLAPGGTLWLAVLNPWTPYRVRWARTGLRARDPGVWQSALRRAGFAADTVSLQWLGPHWRVAHGEVGVGASDRLRAGVALTVNKRVHALIPPKPLRGLRWQAGTRSHLVRQEPAIMEP</sequence>
<dbReference type="InterPro" id="IPR029063">
    <property type="entry name" value="SAM-dependent_MTases_sf"/>
</dbReference>
<dbReference type="SUPFAM" id="SSF53335">
    <property type="entry name" value="S-adenosyl-L-methionine-dependent methyltransferases"/>
    <property type="match status" value="1"/>
</dbReference>
<dbReference type="EMBL" id="AP027041">
    <property type="protein sequence ID" value="BDU17270.1"/>
    <property type="molecule type" value="Genomic_DNA"/>
</dbReference>
<dbReference type="GO" id="GO:0008168">
    <property type="term" value="F:methyltransferase activity"/>
    <property type="evidence" value="ECO:0007669"/>
    <property type="project" value="UniProtKB-KW"/>
</dbReference>
<protein>
    <submittedName>
        <fullName evidence="1">Class I SAM-dependent methyltransferase</fullName>
    </submittedName>
</protein>